<keyword evidence="3" id="KW-1185">Reference proteome</keyword>
<dbReference type="PANTHER" id="PTHR43586:SF21">
    <property type="entry name" value="PYRIDOXAL PHOSPHATE (PLP)-DEPENDENT ASPARTATE AMINOTRANSFERASE SUPERFAMILY"/>
    <property type="match status" value="1"/>
</dbReference>
<dbReference type="Proteomes" id="UP000799536">
    <property type="component" value="Unassembled WGS sequence"/>
</dbReference>
<dbReference type="PANTHER" id="PTHR43586">
    <property type="entry name" value="CYSTEINE DESULFURASE"/>
    <property type="match status" value="1"/>
</dbReference>
<dbReference type="SUPFAM" id="SSF53383">
    <property type="entry name" value="PLP-dependent transferases"/>
    <property type="match status" value="1"/>
</dbReference>
<accession>A0A9P4JFS0</accession>
<keyword evidence="2" id="KW-0808">Transferase</keyword>
<protein>
    <submittedName>
        <fullName evidence="2">PLP-dependent transferase</fullName>
    </submittedName>
</protein>
<evidence type="ECO:0000313" key="3">
    <source>
        <dbReference type="Proteomes" id="UP000799536"/>
    </source>
</evidence>
<proteinExistence type="predicted"/>
<dbReference type="AlphaFoldDB" id="A0A9P4JFS0"/>
<dbReference type="InterPro" id="IPR015421">
    <property type="entry name" value="PyrdxlP-dep_Trfase_major"/>
</dbReference>
<feature type="domain" description="Aminotransferase class V" evidence="1">
    <location>
        <begin position="22"/>
        <end position="387"/>
    </location>
</feature>
<dbReference type="GO" id="GO:0016740">
    <property type="term" value="F:transferase activity"/>
    <property type="evidence" value="ECO:0007669"/>
    <property type="project" value="UniProtKB-KW"/>
</dbReference>
<dbReference type="Gene3D" id="3.90.1150.10">
    <property type="entry name" value="Aspartate Aminotransferase, domain 1"/>
    <property type="match status" value="1"/>
</dbReference>
<dbReference type="Pfam" id="PF00266">
    <property type="entry name" value="Aminotran_5"/>
    <property type="match status" value="1"/>
</dbReference>
<reference evidence="2" key="1">
    <citation type="journal article" date="2020" name="Stud. Mycol.">
        <title>101 Dothideomycetes genomes: a test case for predicting lifestyles and emergence of pathogens.</title>
        <authorList>
            <person name="Haridas S."/>
            <person name="Albert R."/>
            <person name="Binder M."/>
            <person name="Bloem J."/>
            <person name="Labutti K."/>
            <person name="Salamov A."/>
            <person name="Andreopoulos B."/>
            <person name="Baker S."/>
            <person name="Barry K."/>
            <person name="Bills G."/>
            <person name="Bluhm B."/>
            <person name="Cannon C."/>
            <person name="Castanera R."/>
            <person name="Culley D."/>
            <person name="Daum C."/>
            <person name="Ezra D."/>
            <person name="Gonzalez J."/>
            <person name="Henrissat B."/>
            <person name="Kuo A."/>
            <person name="Liang C."/>
            <person name="Lipzen A."/>
            <person name="Lutzoni F."/>
            <person name="Magnuson J."/>
            <person name="Mondo S."/>
            <person name="Nolan M."/>
            <person name="Ohm R."/>
            <person name="Pangilinan J."/>
            <person name="Park H.-J."/>
            <person name="Ramirez L."/>
            <person name="Alfaro M."/>
            <person name="Sun H."/>
            <person name="Tritt A."/>
            <person name="Yoshinaga Y."/>
            <person name="Zwiers L.-H."/>
            <person name="Turgeon B."/>
            <person name="Goodwin S."/>
            <person name="Spatafora J."/>
            <person name="Crous P."/>
            <person name="Grigoriev I."/>
        </authorList>
    </citation>
    <scope>NUCLEOTIDE SEQUENCE</scope>
    <source>
        <strain evidence="2">ATCC 74209</strain>
    </source>
</reference>
<dbReference type="InterPro" id="IPR015422">
    <property type="entry name" value="PyrdxlP-dep_Trfase_small"/>
</dbReference>
<comment type="caution">
    <text evidence="2">The sequence shown here is derived from an EMBL/GenBank/DDBJ whole genome shotgun (WGS) entry which is preliminary data.</text>
</comment>
<dbReference type="Gene3D" id="3.40.640.10">
    <property type="entry name" value="Type I PLP-dependent aspartate aminotransferase-like (Major domain)"/>
    <property type="match status" value="1"/>
</dbReference>
<evidence type="ECO:0000313" key="2">
    <source>
        <dbReference type="EMBL" id="KAF2196444.1"/>
    </source>
</evidence>
<dbReference type="EMBL" id="ML994387">
    <property type="protein sequence ID" value="KAF2196444.1"/>
    <property type="molecule type" value="Genomic_DNA"/>
</dbReference>
<dbReference type="InterPro" id="IPR015424">
    <property type="entry name" value="PyrdxlP-dep_Trfase"/>
</dbReference>
<gene>
    <name evidence="2" type="ORF">GQ43DRAFT_257155</name>
</gene>
<dbReference type="OrthoDB" id="420046at2759"/>
<name>A0A9P4JFS0_9PLEO</name>
<sequence>MTAEFSITTARNCFPALKEDQVFLDNAGGSQVLGDVIDSISKYLYQSNVQLGGSYRIGKQAIERYASGYKAAAQYVNAKEDEIVIGASTTQLLLNLAVSLNFNAGDEIILSKIDHEANIDPWLHMAKRLNLSVKWWVPEGPKYELTAENLKPLISEKTKFVACTHVSNILGTIHDVRGISEVVHEAGALFAVDGVSFAPHRRVDVKALGVDFYAFSWYKVYGPHIALLYASTPAQRHISSLGHYFNPHTSLSDKLDLAASNYELVQSIPLIVSYLGGSKPDPAFSAIAEHEEKLQKILLDYLNSDSRITVWGEKSGDREKRVPTISFTVAGVSSKKVVEDVERTSNIGMKWGHFYSHRLCTEMLQLGEEGVVRVSMVHYNTEEEVRKVVEVLEKVLRN</sequence>
<evidence type="ECO:0000259" key="1">
    <source>
        <dbReference type="Pfam" id="PF00266"/>
    </source>
</evidence>
<dbReference type="InterPro" id="IPR000192">
    <property type="entry name" value="Aminotrans_V_dom"/>
</dbReference>
<organism evidence="2 3">
    <name type="scientific">Delitschia confertaspora ATCC 74209</name>
    <dbReference type="NCBI Taxonomy" id="1513339"/>
    <lineage>
        <taxon>Eukaryota</taxon>
        <taxon>Fungi</taxon>
        <taxon>Dikarya</taxon>
        <taxon>Ascomycota</taxon>
        <taxon>Pezizomycotina</taxon>
        <taxon>Dothideomycetes</taxon>
        <taxon>Pleosporomycetidae</taxon>
        <taxon>Pleosporales</taxon>
        <taxon>Delitschiaceae</taxon>
        <taxon>Delitschia</taxon>
    </lineage>
</organism>